<dbReference type="GO" id="GO:0004252">
    <property type="term" value="F:serine-type endopeptidase activity"/>
    <property type="evidence" value="ECO:0007669"/>
    <property type="project" value="InterPro"/>
</dbReference>
<keyword evidence="2 5" id="KW-0812">Transmembrane</keyword>
<dbReference type="GO" id="GO:0016020">
    <property type="term" value="C:membrane"/>
    <property type="evidence" value="ECO:0007669"/>
    <property type="project" value="UniProtKB-SubCell"/>
</dbReference>
<evidence type="ECO:0000256" key="1">
    <source>
        <dbReference type="ARBA" id="ARBA00004141"/>
    </source>
</evidence>
<gene>
    <name evidence="6" type="ORF">M8330_10440</name>
</gene>
<feature type="transmembrane region" description="Helical" evidence="5">
    <location>
        <begin position="55"/>
        <end position="77"/>
    </location>
</feature>
<dbReference type="PANTHER" id="PTHR43019">
    <property type="entry name" value="SERINE ENDOPROTEASE DEGS"/>
    <property type="match status" value="1"/>
</dbReference>
<dbReference type="NCBIfam" id="NF033740">
    <property type="entry name" value="MarP_fam_protase"/>
    <property type="match status" value="1"/>
</dbReference>
<feature type="transmembrane region" description="Helical" evidence="5">
    <location>
        <begin position="6"/>
        <end position="21"/>
    </location>
</feature>
<proteinExistence type="predicted"/>
<protein>
    <submittedName>
        <fullName evidence="6">MarP family serine protease</fullName>
        <ecNumber evidence="6">3.4.21.-</ecNumber>
    </submittedName>
</protein>
<comment type="caution">
    <text evidence="6">The sequence shown here is derived from an EMBL/GenBank/DDBJ whole genome shotgun (WGS) entry which is preliminary data.</text>
</comment>
<dbReference type="InterPro" id="IPR003825">
    <property type="entry name" value="Colicin-V_CvpA"/>
</dbReference>
<evidence type="ECO:0000313" key="6">
    <source>
        <dbReference type="EMBL" id="MCM0620708.1"/>
    </source>
</evidence>
<dbReference type="InterPro" id="IPR009003">
    <property type="entry name" value="Peptidase_S1_PA"/>
</dbReference>
<dbReference type="PRINTS" id="PR00834">
    <property type="entry name" value="PROTEASES2C"/>
</dbReference>
<dbReference type="EMBL" id="JAMOIL010000011">
    <property type="protein sequence ID" value="MCM0620708.1"/>
    <property type="molecule type" value="Genomic_DNA"/>
</dbReference>
<evidence type="ECO:0000256" key="2">
    <source>
        <dbReference type="ARBA" id="ARBA00022692"/>
    </source>
</evidence>
<evidence type="ECO:0000256" key="3">
    <source>
        <dbReference type="ARBA" id="ARBA00022989"/>
    </source>
</evidence>
<reference evidence="6" key="1">
    <citation type="submission" date="2022-05" db="EMBL/GenBank/DDBJ databases">
        <authorList>
            <person name="Tuo L."/>
        </authorList>
    </citation>
    <scope>NUCLEOTIDE SEQUENCE</scope>
    <source>
        <strain evidence="6">BSK12Z-4</strain>
    </source>
</reference>
<name>A0A9X2IF41_9ACTN</name>
<dbReference type="EC" id="3.4.21.-" evidence="6"/>
<feature type="transmembrane region" description="Helical" evidence="5">
    <location>
        <begin position="98"/>
        <end position="120"/>
    </location>
</feature>
<evidence type="ECO:0000313" key="7">
    <source>
        <dbReference type="Proteomes" id="UP001139485"/>
    </source>
</evidence>
<dbReference type="SUPFAM" id="SSF50494">
    <property type="entry name" value="Trypsin-like serine proteases"/>
    <property type="match status" value="1"/>
</dbReference>
<keyword evidence="6" id="KW-0378">Hydrolase</keyword>
<dbReference type="InterPro" id="IPR001940">
    <property type="entry name" value="Peptidase_S1C"/>
</dbReference>
<keyword evidence="4 5" id="KW-0472">Membrane</keyword>
<dbReference type="InterPro" id="IPR043504">
    <property type="entry name" value="Peptidase_S1_PA_chymotrypsin"/>
</dbReference>
<comment type="subcellular location">
    <subcellularLocation>
        <location evidence="1">Membrane</location>
        <topology evidence="1">Multi-pass membrane protein</topology>
    </subcellularLocation>
</comment>
<keyword evidence="3 5" id="KW-1133">Transmembrane helix</keyword>
<keyword evidence="6" id="KW-0645">Protease</keyword>
<dbReference type="InterPro" id="IPR047680">
    <property type="entry name" value="MarP-like"/>
</dbReference>
<dbReference type="Proteomes" id="UP001139485">
    <property type="component" value="Unassembled WGS sequence"/>
</dbReference>
<dbReference type="GO" id="GO:0009403">
    <property type="term" value="P:toxin biosynthetic process"/>
    <property type="evidence" value="ECO:0007669"/>
    <property type="project" value="InterPro"/>
</dbReference>
<dbReference type="PANTHER" id="PTHR43019:SF23">
    <property type="entry name" value="PROTEASE DO-LIKE 5, CHLOROPLASTIC"/>
    <property type="match status" value="1"/>
</dbReference>
<dbReference type="Gene3D" id="2.40.10.10">
    <property type="entry name" value="Trypsin-like serine proteases"/>
    <property type="match status" value="2"/>
</dbReference>
<dbReference type="GO" id="GO:0006508">
    <property type="term" value="P:proteolysis"/>
    <property type="evidence" value="ECO:0007669"/>
    <property type="project" value="UniProtKB-KW"/>
</dbReference>
<organism evidence="6 7">
    <name type="scientific">Nocardioides bruguierae</name>
    <dbReference type="NCBI Taxonomy" id="2945102"/>
    <lineage>
        <taxon>Bacteria</taxon>
        <taxon>Bacillati</taxon>
        <taxon>Actinomycetota</taxon>
        <taxon>Actinomycetes</taxon>
        <taxon>Propionibacteriales</taxon>
        <taxon>Nocardioidaceae</taxon>
        <taxon>Nocardioides</taxon>
    </lineage>
</organism>
<feature type="transmembrane region" description="Helical" evidence="5">
    <location>
        <begin position="28"/>
        <end position="49"/>
    </location>
</feature>
<accession>A0A9X2IF41</accession>
<dbReference type="AlphaFoldDB" id="A0A9X2IF41"/>
<dbReference type="Pfam" id="PF02674">
    <property type="entry name" value="Colicin_V"/>
    <property type="match status" value="1"/>
</dbReference>
<dbReference type="Pfam" id="PF13365">
    <property type="entry name" value="Trypsin_2"/>
    <property type="match status" value="1"/>
</dbReference>
<evidence type="ECO:0000256" key="5">
    <source>
        <dbReference type="SAM" id="Phobius"/>
    </source>
</evidence>
<keyword evidence="7" id="KW-1185">Reference proteome</keyword>
<evidence type="ECO:0000256" key="4">
    <source>
        <dbReference type="ARBA" id="ARBA00023136"/>
    </source>
</evidence>
<dbReference type="RefSeq" id="WP_250827267.1">
    <property type="nucleotide sequence ID" value="NZ_JAMOIL010000011.1"/>
</dbReference>
<sequence>MNALDWVLVVLAATYALSGYWQGFITGAFATSGLLLGGLAGVWLAPVALGDVGPSLLVSIAAVFIVIACASVGQAVLQWTGARVRSRVTWRPARALDAVGGAALSAVAVLLVAWALGVAVSGTRIPGITAQVRSSAVLAEVDRVLPTSADNALDGFNTLVGASVFPRYLEPFATEDIVAVGPGDDRVLNRRGVVAAAGSVVRVTGVNRCGEGVEGTGFVYADDRVMTNAHVVSGITDPDVAIDGEASPGTVVLYDPDLDVAVIALDTTGTTPLSFADTSVGDTVAIAGYPLDGPYDVRAARVRAEQRLRSPDIYGDGAVLREVYSLRGLVRPGNSGGPVLDNTGDVVGVVFAASVTDSETGYALTADQVAQAAEQGRSASSAVSTGDCAG</sequence>